<evidence type="ECO:0000313" key="5">
    <source>
        <dbReference type="Proteomes" id="UP000288805"/>
    </source>
</evidence>
<dbReference type="EMBL" id="QGNW01000027">
    <property type="protein sequence ID" value="RVX12656.1"/>
    <property type="molecule type" value="Genomic_DNA"/>
</dbReference>
<dbReference type="PANTHER" id="PTHR11439">
    <property type="entry name" value="GAG-POL-RELATED RETROTRANSPOSON"/>
    <property type="match status" value="1"/>
</dbReference>
<dbReference type="AlphaFoldDB" id="A0A438JUL5"/>
<reference evidence="4 5" key="1">
    <citation type="journal article" date="2018" name="PLoS Genet.">
        <title>Population sequencing reveals clonal diversity and ancestral inbreeding in the grapevine cultivar Chardonnay.</title>
        <authorList>
            <person name="Roach M.J."/>
            <person name="Johnson D.L."/>
            <person name="Bohlmann J."/>
            <person name="van Vuuren H.J."/>
            <person name="Jones S.J."/>
            <person name="Pretorius I.S."/>
            <person name="Schmidt S.A."/>
            <person name="Borneman A.R."/>
        </authorList>
    </citation>
    <scope>NUCLEOTIDE SEQUENCE [LARGE SCALE GENOMIC DNA]</scope>
    <source>
        <strain evidence="5">cv. Chardonnay</strain>
        <tissue evidence="4">Leaf</tissue>
    </source>
</reference>
<dbReference type="Proteomes" id="UP000288805">
    <property type="component" value="Unassembled WGS sequence"/>
</dbReference>
<dbReference type="InterPro" id="IPR054722">
    <property type="entry name" value="PolX-like_BBD"/>
</dbReference>
<organism evidence="4 5">
    <name type="scientific">Vitis vinifera</name>
    <name type="common">Grape</name>
    <dbReference type="NCBI Taxonomy" id="29760"/>
    <lineage>
        <taxon>Eukaryota</taxon>
        <taxon>Viridiplantae</taxon>
        <taxon>Streptophyta</taxon>
        <taxon>Embryophyta</taxon>
        <taxon>Tracheophyta</taxon>
        <taxon>Spermatophyta</taxon>
        <taxon>Magnoliopsida</taxon>
        <taxon>eudicotyledons</taxon>
        <taxon>Gunneridae</taxon>
        <taxon>Pentapetalae</taxon>
        <taxon>rosids</taxon>
        <taxon>Vitales</taxon>
        <taxon>Vitaceae</taxon>
        <taxon>Viteae</taxon>
        <taxon>Vitis</taxon>
    </lineage>
</organism>
<dbReference type="Pfam" id="PF13976">
    <property type="entry name" value="gag_pre-integrs"/>
    <property type="match status" value="1"/>
</dbReference>
<proteinExistence type="predicted"/>
<feature type="domain" description="GAG-pre-integrase" evidence="2">
    <location>
        <begin position="392"/>
        <end position="458"/>
    </location>
</feature>
<protein>
    <submittedName>
        <fullName evidence="4">Retrovirus-related Pol polyprotein from transposon RE1</fullName>
    </submittedName>
</protein>
<feature type="compositionally biased region" description="Polar residues" evidence="1">
    <location>
        <begin position="169"/>
        <end position="188"/>
    </location>
</feature>
<feature type="domain" description="Retrovirus-related Pol polyprotein from transposon TNT 1-94-like beta-barrel" evidence="3">
    <location>
        <begin position="287"/>
        <end position="361"/>
    </location>
</feature>
<dbReference type="Pfam" id="PF14223">
    <property type="entry name" value="Retrotran_gag_2"/>
    <property type="match status" value="1"/>
</dbReference>
<feature type="region of interest" description="Disordered" evidence="1">
    <location>
        <begin position="167"/>
        <end position="195"/>
    </location>
</feature>
<dbReference type="PANTHER" id="PTHR11439:SF467">
    <property type="entry name" value="INTEGRASE CATALYTIC DOMAIN-CONTAINING PROTEIN"/>
    <property type="match status" value="1"/>
</dbReference>
<evidence type="ECO:0000313" key="4">
    <source>
        <dbReference type="EMBL" id="RVX12656.1"/>
    </source>
</evidence>
<evidence type="ECO:0000259" key="3">
    <source>
        <dbReference type="Pfam" id="PF22936"/>
    </source>
</evidence>
<evidence type="ECO:0000256" key="1">
    <source>
        <dbReference type="SAM" id="MobiDB-lite"/>
    </source>
</evidence>
<dbReference type="InterPro" id="IPR025724">
    <property type="entry name" value="GAG-pre-integrase_dom"/>
</dbReference>
<dbReference type="Pfam" id="PF22936">
    <property type="entry name" value="Pol_BBD"/>
    <property type="match status" value="1"/>
</dbReference>
<gene>
    <name evidence="4" type="primary">RE1_1353</name>
    <name evidence="4" type="ORF">CK203_011760</name>
</gene>
<sequence>MYISGKDKLGYINGDLPQPLQTDPAFKKWRTENAMVKGWLINSMDPKLVSNFIRFSMAKAVWDNIVITYFDGTDTSQVYDLKRRVTRLKQEGGSIKTYYNNLQGLWREIDFRRSNPMEYDIDIQKYNSVLQEDRVYTFLDELDDRLDKIRADIPYLVCYASRGGHKPQHQLSFQTPSNGNPNTPTKPKSQGEGGGCTHCGNTKHTKETCFKLHGYPDWWHELKAKKKCEASGGDNPGRAALMSVEPQLSLVPQQESSISTSEQIAQNDSGNQGYVFSCLKTGNHDGWIIDSGAIDHMTFDLCDFSKATQPKRICITNANGVTYLVTGVGTVALSPSFSLPNTLLVPSLSNKLLSIGQVTEELNCCALMYPNFCLFQDILTKEIIGRGTKREGLYYMDDFSYDRANNMHSTGVKERQIWLWHNQLGHPLFQYLRCLFPDLFTKFNDSDFKCEACIQAKSHWVPYSISLNKCDTPFFIVHSDVWGPTPITILLVFAERKNRHILEITRALLTAAYVLKRFWPDAVMTTVYLMNQLPSQVLHYKNPSSSSRTTYDITISSNASSKKVCSQERIPMLRSNYKATLDHHGCFEETSNDIREVQPREPMAILIDQRGEVENAEHVEAEIEQQPTKVDQNEEVTEIESEQPFHDLTVPQLDQSPENIPKALVHKLSTNGVPDTVSEAMNNTKWIQVIEEEMKALQKNDTWALVPLPEGKKTVGCRWVFSIKHKTDGSVERYKGKVVCKLQKTFYRLKQSPRAWFGQFSLAMRKHGFKQRMLDCRPADTPIVQNHGLGEFPNQTLTNKERYQRLVGKLIYLSHTRPDIAYAVSLVSQFMHCPSKDHMSAVVRILRYLKSSPGRGLMFTKSQHLHIDGYMDADWAGNITDRKIYIGLLHICGRQSGHLKE</sequence>
<evidence type="ECO:0000259" key="2">
    <source>
        <dbReference type="Pfam" id="PF13976"/>
    </source>
</evidence>
<name>A0A438JUL5_VITVI</name>
<comment type="caution">
    <text evidence="4">The sequence shown here is derived from an EMBL/GenBank/DDBJ whole genome shotgun (WGS) entry which is preliminary data.</text>
</comment>
<accession>A0A438JUL5</accession>